<dbReference type="GO" id="GO:0005524">
    <property type="term" value="F:ATP binding"/>
    <property type="evidence" value="ECO:0007669"/>
    <property type="project" value="UniProtKB-KW"/>
</dbReference>
<dbReference type="InterPro" id="IPR017871">
    <property type="entry name" value="ABC_transporter-like_CS"/>
</dbReference>
<keyword evidence="3" id="KW-0547">Nucleotide-binding</keyword>
<name>A0A2D6YH67_9DELT</name>
<reference evidence="8" key="1">
    <citation type="submission" date="2017-09" db="EMBL/GenBank/DDBJ databases">
        <title>The Reconstruction of 2,631 Draft Metagenome-Assembled Genomes from the Global Oceans.</title>
        <authorList>
            <person name="Tully B.J."/>
            <person name="Graham E.D."/>
            <person name="Heidelberg J.F."/>
        </authorList>
    </citation>
    <scope>NUCLEOTIDE SEQUENCE [LARGE SCALE GENOMIC DNA]</scope>
</reference>
<dbReference type="InterPro" id="IPR052156">
    <property type="entry name" value="BCAA_Transport_ATP-bd_LivF"/>
</dbReference>
<dbReference type="EMBL" id="NZEX01000035">
    <property type="protein sequence ID" value="MAH62492.1"/>
    <property type="molecule type" value="Genomic_DNA"/>
</dbReference>
<dbReference type="GO" id="GO:0016887">
    <property type="term" value="F:ATP hydrolysis activity"/>
    <property type="evidence" value="ECO:0007669"/>
    <property type="project" value="InterPro"/>
</dbReference>
<evidence type="ECO:0000259" key="6">
    <source>
        <dbReference type="PROSITE" id="PS50893"/>
    </source>
</evidence>
<organism evidence="7 8">
    <name type="scientific">SAR324 cluster bacterium</name>
    <dbReference type="NCBI Taxonomy" id="2024889"/>
    <lineage>
        <taxon>Bacteria</taxon>
        <taxon>Deltaproteobacteria</taxon>
        <taxon>SAR324 cluster</taxon>
    </lineage>
</organism>
<dbReference type="PANTHER" id="PTHR43820">
    <property type="entry name" value="HIGH-AFFINITY BRANCHED-CHAIN AMINO ACID TRANSPORT ATP-BINDING PROTEIN LIVF"/>
    <property type="match status" value="1"/>
</dbReference>
<dbReference type="PROSITE" id="PS00211">
    <property type="entry name" value="ABC_TRANSPORTER_1"/>
    <property type="match status" value="1"/>
</dbReference>
<comment type="caution">
    <text evidence="7">The sequence shown here is derived from an EMBL/GenBank/DDBJ whole genome shotgun (WGS) entry which is preliminary data.</text>
</comment>
<dbReference type="Gene3D" id="3.40.50.300">
    <property type="entry name" value="P-loop containing nucleotide triphosphate hydrolases"/>
    <property type="match status" value="1"/>
</dbReference>
<evidence type="ECO:0000256" key="4">
    <source>
        <dbReference type="ARBA" id="ARBA00022840"/>
    </source>
</evidence>
<dbReference type="SUPFAM" id="SSF52540">
    <property type="entry name" value="P-loop containing nucleoside triphosphate hydrolases"/>
    <property type="match status" value="1"/>
</dbReference>
<evidence type="ECO:0000256" key="5">
    <source>
        <dbReference type="ARBA" id="ARBA00022970"/>
    </source>
</evidence>
<dbReference type="PANTHER" id="PTHR43820:SF4">
    <property type="entry name" value="HIGH-AFFINITY BRANCHED-CHAIN AMINO ACID TRANSPORT ATP-BINDING PROTEIN LIVF"/>
    <property type="match status" value="1"/>
</dbReference>
<dbReference type="Pfam" id="PF00005">
    <property type="entry name" value="ABC_tran"/>
    <property type="match status" value="1"/>
</dbReference>
<dbReference type="GO" id="GO:0015658">
    <property type="term" value="F:branched-chain amino acid transmembrane transporter activity"/>
    <property type="evidence" value="ECO:0007669"/>
    <property type="project" value="TreeGrafter"/>
</dbReference>
<comment type="similarity">
    <text evidence="1">Belongs to the ABC transporter superfamily.</text>
</comment>
<evidence type="ECO:0000313" key="8">
    <source>
        <dbReference type="Proteomes" id="UP000226525"/>
    </source>
</evidence>
<keyword evidence="5" id="KW-0029">Amino-acid transport</keyword>
<dbReference type="GO" id="GO:0015807">
    <property type="term" value="P:L-amino acid transport"/>
    <property type="evidence" value="ECO:0007669"/>
    <property type="project" value="TreeGrafter"/>
</dbReference>
<dbReference type="CDD" id="cd03224">
    <property type="entry name" value="ABC_TM1139_LivF_branched"/>
    <property type="match status" value="1"/>
</dbReference>
<keyword evidence="4 7" id="KW-0067">ATP-binding</keyword>
<evidence type="ECO:0000256" key="2">
    <source>
        <dbReference type="ARBA" id="ARBA00022448"/>
    </source>
</evidence>
<keyword evidence="2" id="KW-0813">Transport</keyword>
<dbReference type="PROSITE" id="PS50893">
    <property type="entry name" value="ABC_TRANSPORTER_2"/>
    <property type="match status" value="1"/>
</dbReference>
<dbReference type="InterPro" id="IPR003439">
    <property type="entry name" value="ABC_transporter-like_ATP-bd"/>
</dbReference>
<accession>A0A2D6YH67</accession>
<dbReference type="InterPro" id="IPR003593">
    <property type="entry name" value="AAA+_ATPase"/>
</dbReference>
<dbReference type="SMART" id="SM00382">
    <property type="entry name" value="AAA"/>
    <property type="match status" value="1"/>
</dbReference>
<dbReference type="Proteomes" id="UP000226525">
    <property type="component" value="Unassembled WGS sequence"/>
</dbReference>
<evidence type="ECO:0000256" key="3">
    <source>
        <dbReference type="ARBA" id="ARBA00022741"/>
    </source>
</evidence>
<dbReference type="AlphaFoldDB" id="A0A2D6YH67"/>
<feature type="domain" description="ABC transporter" evidence="6">
    <location>
        <begin position="2"/>
        <end position="235"/>
    </location>
</feature>
<gene>
    <name evidence="7" type="primary">livF</name>
    <name evidence="7" type="ORF">CMN54_03400</name>
</gene>
<evidence type="ECO:0000313" key="7">
    <source>
        <dbReference type="EMBL" id="MAH62492.1"/>
    </source>
</evidence>
<proteinExistence type="inferred from homology"/>
<dbReference type="InterPro" id="IPR027417">
    <property type="entry name" value="P-loop_NTPase"/>
</dbReference>
<evidence type="ECO:0000256" key="1">
    <source>
        <dbReference type="ARBA" id="ARBA00005417"/>
    </source>
</evidence>
<sequence length="237" mass="26569">MLDLRNLVSAYGNILALQDISLYVKQSEIVTILGSNGSGKTTLLMAIAGLVPPRQGEILWKGRSIQQLTPDQIKALGIGLVPEGRRIFPEFTVLENLRIGAYLRQDQEHVREDLERMMELFPILHQRQSQFGGTLSGGEQQMLAIARALMGRPQLLLLDEPSLGLAPMIVQQIFEILCQIHQQQQMTILLVEQNAHLALQLADRGYLLKNGKIQVTDTSANLLDNEAVQRVYLGRRR</sequence>
<protein>
    <submittedName>
        <fullName evidence="7">Branched-chain amino acid ABC transporter ATP-binding protein</fullName>
    </submittedName>
</protein>